<dbReference type="InterPro" id="IPR006680">
    <property type="entry name" value="Amidohydro-rel"/>
</dbReference>
<name>A0A917G5G4_9BACL</name>
<dbReference type="InterPro" id="IPR011059">
    <property type="entry name" value="Metal-dep_hydrolase_composite"/>
</dbReference>
<reference evidence="2" key="1">
    <citation type="journal article" date="2014" name="Int. J. Syst. Evol. Microbiol.">
        <title>Complete genome sequence of Corynebacterium casei LMG S-19264T (=DSM 44701T), isolated from a smear-ripened cheese.</title>
        <authorList>
            <consortium name="US DOE Joint Genome Institute (JGI-PGF)"/>
            <person name="Walter F."/>
            <person name="Albersmeier A."/>
            <person name="Kalinowski J."/>
            <person name="Ruckert C."/>
        </authorList>
    </citation>
    <scope>NUCLEOTIDE SEQUENCE</scope>
    <source>
        <strain evidence="2">CGMCC 1.12987</strain>
    </source>
</reference>
<dbReference type="AlphaFoldDB" id="A0A917G5G4"/>
<organism evidence="2 3">
    <name type="scientific">Paenibacillus abyssi</name>
    <dbReference type="NCBI Taxonomy" id="1340531"/>
    <lineage>
        <taxon>Bacteria</taxon>
        <taxon>Bacillati</taxon>
        <taxon>Bacillota</taxon>
        <taxon>Bacilli</taxon>
        <taxon>Bacillales</taxon>
        <taxon>Paenibacillaceae</taxon>
        <taxon>Paenibacillus</taxon>
    </lineage>
</organism>
<reference evidence="2" key="2">
    <citation type="submission" date="2020-09" db="EMBL/GenBank/DDBJ databases">
        <authorList>
            <person name="Sun Q."/>
            <person name="Zhou Y."/>
        </authorList>
    </citation>
    <scope>NUCLEOTIDE SEQUENCE</scope>
    <source>
        <strain evidence="2">CGMCC 1.12987</strain>
    </source>
</reference>
<evidence type="ECO:0000313" key="3">
    <source>
        <dbReference type="Proteomes" id="UP000644756"/>
    </source>
</evidence>
<dbReference type="GO" id="GO:0016810">
    <property type="term" value="F:hydrolase activity, acting on carbon-nitrogen (but not peptide) bonds"/>
    <property type="evidence" value="ECO:0007669"/>
    <property type="project" value="InterPro"/>
</dbReference>
<dbReference type="Pfam" id="PF01979">
    <property type="entry name" value="Amidohydro_1"/>
    <property type="match status" value="1"/>
</dbReference>
<dbReference type="Proteomes" id="UP000644756">
    <property type="component" value="Unassembled WGS sequence"/>
</dbReference>
<accession>A0A917G5G4</accession>
<dbReference type="InterPro" id="IPR032466">
    <property type="entry name" value="Metal_Hydrolase"/>
</dbReference>
<dbReference type="PANTHER" id="PTHR43135">
    <property type="entry name" value="ALPHA-D-RIBOSE 1-METHYLPHOSPHONATE 5-TRIPHOSPHATE DIPHOSPHATASE"/>
    <property type="match status" value="1"/>
</dbReference>
<feature type="domain" description="Amidohydrolase-related" evidence="1">
    <location>
        <begin position="302"/>
        <end position="394"/>
    </location>
</feature>
<comment type="caution">
    <text evidence="2">The sequence shown here is derived from an EMBL/GenBank/DDBJ whole genome shotgun (WGS) entry which is preliminary data.</text>
</comment>
<dbReference type="EMBL" id="BMGR01000020">
    <property type="protein sequence ID" value="GGG23840.1"/>
    <property type="molecule type" value="Genomic_DNA"/>
</dbReference>
<dbReference type="PIRSF" id="PIRSF038971">
    <property type="entry name" value="PhnM"/>
    <property type="match status" value="1"/>
</dbReference>
<evidence type="ECO:0000313" key="2">
    <source>
        <dbReference type="EMBL" id="GGG23840.1"/>
    </source>
</evidence>
<dbReference type="NCBIfam" id="NF011984">
    <property type="entry name" value="PRK15446.1-5"/>
    <property type="match status" value="1"/>
</dbReference>
<proteinExistence type="predicted"/>
<protein>
    <submittedName>
        <fullName evidence="2">Alpha-D-ribose 1-methylphosphonate 5-triphosphate diphosphatase</fullName>
    </submittedName>
</protein>
<dbReference type="InterPro" id="IPR051781">
    <property type="entry name" value="Metallo-dep_Hydrolase"/>
</dbReference>
<dbReference type="NCBIfam" id="NF011990">
    <property type="entry name" value="PRK15446.2-6"/>
    <property type="match status" value="1"/>
</dbReference>
<dbReference type="PANTHER" id="PTHR43135:SF3">
    <property type="entry name" value="ALPHA-D-RIBOSE 1-METHYLPHOSPHONATE 5-TRIPHOSPHATE DIPHOSPHATASE"/>
    <property type="match status" value="1"/>
</dbReference>
<dbReference type="SUPFAM" id="SSF51338">
    <property type="entry name" value="Composite domain of metallo-dependent hydrolases"/>
    <property type="match status" value="1"/>
</dbReference>
<dbReference type="RefSeq" id="WP_188533381.1">
    <property type="nucleotide sequence ID" value="NZ_BMGR01000020.1"/>
</dbReference>
<dbReference type="GO" id="GO:0019700">
    <property type="term" value="P:organic phosphonate catabolic process"/>
    <property type="evidence" value="ECO:0007669"/>
    <property type="project" value="InterPro"/>
</dbReference>
<gene>
    <name evidence="2" type="primary">phnM</name>
    <name evidence="2" type="ORF">GCM10010916_45470</name>
</gene>
<dbReference type="SUPFAM" id="SSF51556">
    <property type="entry name" value="Metallo-dependent hydrolases"/>
    <property type="match status" value="1"/>
</dbReference>
<dbReference type="Gene3D" id="2.30.40.10">
    <property type="entry name" value="Urease, subunit C, domain 1"/>
    <property type="match status" value="2"/>
</dbReference>
<dbReference type="NCBIfam" id="NF011987">
    <property type="entry name" value="PRK15446.2-3"/>
    <property type="match status" value="1"/>
</dbReference>
<dbReference type="InterPro" id="IPR012696">
    <property type="entry name" value="PhnM"/>
</dbReference>
<sequence length="403" mass="44437">MGAEKLLIQGGRVVLEDRLAEGDIVIENGRITAILTEQDGRAGREAAAAERGGEDKARCIDAKGKYVLPGLIDIHCDAIEKEVQPRPNTLFPLEMALIEFERKLPVHGITSMYHSLSLGVGLSLRGDHLLTQMIKLIHRYRSRRAMIRHGIHLRYEVAHLAGLPIVEQFVRERKVDYLSFMDHSPGQGQYKEEGSFERYVMKNQGVDVIEVQEIVRDLLERQQRVDWKHLSDLGRLAAEQGISVASHDDDSPDRVREFMGFGVNVSEFPMNIGTAQFAAEQGLHVCVGAPNVVRGGSHDKNMRAVDAIQFGAADILCSDYHPASLLAAVFKLAEQGIIDLAAAVRMASLHPAKALGVGGERGSIAIGKQADVLVVDTFDRYPMVSHTIVDGTLVYESSAYFPR</sequence>
<keyword evidence="3" id="KW-1185">Reference proteome</keyword>
<evidence type="ECO:0000259" key="1">
    <source>
        <dbReference type="Pfam" id="PF01979"/>
    </source>
</evidence>